<sequence length="395" mass="43300">MSRKFLAATLLWAATAAPFLTACDDDDAIKSSDNKVTYSPPASVASLRFIGENIVPYNQKFNNTTLGGFSGIDYRPETGMYYIMSDDASALQPVRFYMARLNFDENSFSDVTFTNVTTLRRPDGSNFPSATADPTATIDPEGIRYDPATWRIIWSSEGVRNLTRTPAVLNHPFLREANPDGSYVAEFGLPSLFRIQATDNGTRSNGSFEGLSLSPDGRFLYTAQEEPLYEDGPRASPTVAGSPVRILKYDRATRQPVAQYAYKLDAVHKAPVPETQFQLNGVVEVLALSETKMLVMERSFAVGATPDYAVKIYEIDLTGATDVSSLTSLQSTSYTPVSKRLVLDVATTGIKRIDNLEGMTFGPKLPNGHHSLVLVSDDNFGATQISQFLAFEVMP</sequence>
<dbReference type="InterPro" id="IPR027372">
    <property type="entry name" value="Phytase-like_dom"/>
</dbReference>
<dbReference type="AlphaFoldDB" id="A0A7W9SZ62"/>
<dbReference type="EMBL" id="JACHGG010000001">
    <property type="protein sequence ID" value="MBB6057884.1"/>
    <property type="molecule type" value="Genomic_DNA"/>
</dbReference>
<accession>A0A7W9SZ62</accession>
<name>A0A7W9SZ62_9BACT</name>
<dbReference type="Pfam" id="PF13449">
    <property type="entry name" value="Phytase-like"/>
    <property type="match status" value="1"/>
</dbReference>
<protein>
    <recommendedName>
        <fullName evidence="2">Phytase-like domain-containing protein</fullName>
    </recommendedName>
</protein>
<dbReference type="SUPFAM" id="SSF50998">
    <property type="entry name" value="Quinoprotein alcohol dehydrogenase-like"/>
    <property type="match status" value="1"/>
</dbReference>
<dbReference type="PROSITE" id="PS51257">
    <property type="entry name" value="PROKAR_LIPOPROTEIN"/>
    <property type="match status" value="1"/>
</dbReference>
<comment type="caution">
    <text evidence="3">The sequence shown here is derived from an EMBL/GenBank/DDBJ whole genome shotgun (WGS) entry which is preliminary data.</text>
</comment>
<dbReference type="PANTHER" id="PTHR37957">
    <property type="entry name" value="BLR7070 PROTEIN"/>
    <property type="match status" value="1"/>
</dbReference>
<proteinExistence type="predicted"/>
<gene>
    <name evidence="3" type="ORF">HNQ93_000714</name>
</gene>
<evidence type="ECO:0000256" key="1">
    <source>
        <dbReference type="SAM" id="SignalP"/>
    </source>
</evidence>
<evidence type="ECO:0000313" key="4">
    <source>
        <dbReference type="Proteomes" id="UP000532746"/>
    </source>
</evidence>
<reference evidence="3 4" key="1">
    <citation type="submission" date="2020-08" db="EMBL/GenBank/DDBJ databases">
        <title>Genomic Encyclopedia of Type Strains, Phase IV (KMG-IV): sequencing the most valuable type-strain genomes for metagenomic binning, comparative biology and taxonomic classification.</title>
        <authorList>
            <person name="Goeker M."/>
        </authorList>
    </citation>
    <scope>NUCLEOTIDE SEQUENCE [LARGE SCALE GENOMIC DNA]</scope>
    <source>
        <strain evidence="3 4">DSM 26718</strain>
    </source>
</reference>
<evidence type="ECO:0000313" key="3">
    <source>
        <dbReference type="EMBL" id="MBB6057884.1"/>
    </source>
</evidence>
<dbReference type="PANTHER" id="PTHR37957:SF1">
    <property type="entry name" value="PHYTASE-LIKE DOMAIN-CONTAINING PROTEIN"/>
    <property type="match status" value="1"/>
</dbReference>
<dbReference type="Proteomes" id="UP000532746">
    <property type="component" value="Unassembled WGS sequence"/>
</dbReference>
<organism evidence="3 4">
    <name type="scientific">Hymenobacter luteus</name>
    <dbReference type="NCBI Taxonomy" id="1411122"/>
    <lineage>
        <taxon>Bacteria</taxon>
        <taxon>Pseudomonadati</taxon>
        <taxon>Bacteroidota</taxon>
        <taxon>Cytophagia</taxon>
        <taxon>Cytophagales</taxon>
        <taxon>Hymenobacteraceae</taxon>
        <taxon>Hymenobacter</taxon>
    </lineage>
</organism>
<keyword evidence="4" id="KW-1185">Reference proteome</keyword>
<feature type="chain" id="PRO_5031330408" description="Phytase-like domain-containing protein" evidence="1">
    <location>
        <begin position="23"/>
        <end position="395"/>
    </location>
</feature>
<feature type="domain" description="Phytase-like" evidence="2">
    <location>
        <begin position="64"/>
        <end position="380"/>
    </location>
</feature>
<dbReference type="RefSeq" id="WP_183401927.1">
    <property type="nucleotide sequence ID" value="NZ_JACHGG010000001.1"/>
</dbReference>
<keyword evidence="1" id="KW-0732">Signal</keyword>
<feature type="signal peptide" evidence="1">
    <location>
        <begin position="1"/>
        <end position="22"/>
    </location>
</feature>
<dbReference type="InterPro" id="IPR011047">
    <property type="entry name" value="Quinoprotein_ADH-like_sf"/>
</dbReference>
<evidence type="ECO:0000259" key="2">
    <source>
        <dbReference type="Pfam" id="PF13449"/>
    </source>
</evidence>